<organism evidence="1 2">
    <name type="scientific">Caerostris extrusa</name>
    <name type="common">Bark spider</name>
    <name type="synonym">Caerostris bankana</name>
    <dbReference type="NCBI Taxonomy" id="172846"/>
    <lineage>
        <taxon>Eukaryota</taxon>
        <taxon>Metazoa</taxon>
        <taxon>Ecdysozoa</taxon>
        <taxon>Arthropoda</taxon>
        <taxon>Chelicerata</taxon>
        <taxon>Arachnida</taxon>
        <taxon>Araneae</taxon>
        <taxon>Araneomorphae</taxon>
        <taxon>Entelegynae</taxon>
        <taxon>Araneoidea</taxon>
        <taxon>Araneidae</taxon>
        <taxon>Caerostris</taxon>
    </lineage>
</organism>
<comment type="caution">
    <text evidence="1">The sequence shown here is derived from an EMBL/GenBank/DDBJ whole genome shotgun (WGS) entry which is preliminary data.</text>
</comment>
<dbReference type="EMBL" id="BPLR01019312">
    <property type="protein sequence ID" value="GIZ05410.1"/>
    <property type="molecule type" value="Genomic_DNA"/>
</dbReference>
<name>A0AAV4YGI4_CAEEX</name>
<reference evidence="1 2" key="1">
    <citation type="submission" date="2021-06" db="EMBL/GenBank/DDBJ databases">
        <title>Caerostris extrusa draft genome.</title>
        <authorList>
            <person name="Kono N."/>
            <person name="Arakawa K."/>
        </authorList>
    </citation>
    <scope>NUCLEOTIDE SEQUENCE [LARGE SCALE GENOMIC DNA]</scope>
</reference>
<proteinExistence type="predicted"/>
<evidence type="ECO:0000313" key="2">
    <source>
        <dbReference type="Proteomes" id="UP001054945"/>
    </source>
</evidence>
<keyword evidence="2" id="KW-1185">Reference proteome</keyword>
<accession>A0AAV4YGI4</accession>
<evidence type="ECO:0000313" key="1">
    <source>
        <dbReference type="EMBL" id="GIZ05410.1"/>
    </source>
</evidence>
<protein>
    <submittedName>
        <fullName evidence="1">Uncharacterized protein</fullName>
    </submittedName>
</protein>
<dbReference type="AlphaFoldDB" id="A0AAV4YGI4"/>
<sequence length="96" mass="11086">MLLLFSRVGPQSEWVFGDFFLDQVSEAIVVGVRMKNRDSGGLNWEWCKFARMAIRRNTAFLERCLVATALPLRVIRVPDIFVVEVRMKNRDRGGLN</sequence>
<gene>
    <name evidence="1" type="ORF">CEXT_388761</name>
</gene>
<dbReference type="Proteomes" id="UP001054945">
    <property type="component" value="Unassembled WGS sequence"/>
</dbReference>